<protein>
    <submittedName>
        <fullName evidence="3">Uncharacterized protein</fullName>
    </submittedName>
</protein>
<evidence type="ECO:0000313" key="4">
    <source>
        <dbReference type="Proteomes" id="UP000051530"/>
    </source>
</evidence>
<comment type="caution">
    <text evidence="3">The sequence shown here is derived from an EMBL/GenBank/DDBJ whole genome shotgun (WGS) entry which is preliminary data.</text>
</comment>
<dbReference type="AlphaFoldDB" id="A0A0R0M4G5"/>
<evidence type="ECO:0000256" key="2">
    <source>
        <dbReference type="SAM" id="SignalP"/>
    </source>
</evidence>
<evidence type="ECO:0000256" key="1">
    <source>
        <dbReference type="SAM" id="MobiDB-lite"/>
    </source>
</evidence>
<feature type="compositionally biased region" description="Basic and acidic residues" evidence="1">
    <location>
        <begin position="231"/>
        <end position="247"/>
    </location>
</feature>
<feature type="compositionally biased region" description="Basic and acidic residues" evidence="1">
    <location>
        <begin position="192"/>
        <end position="210"/>
    </location>
</feature>
<gene>
    <name evidence="3" type="ORF">M153_5960001187</name>
</gene>
<keyword evidence="2" id="KW-0732">Signal</keyword>
<keyword evidence="4" id="KW-1185">Reference proteome</keyword>
<dbReference type="VEuPathDB" id="MicrosporidiaDB:M153_5960001187"/>
<name>A0A0R0M4G5_9MICR</name>
<organism evidence="3 4">
    <name type="scientific">Pseudoloma neurophilia</name>
    <dbReference type="NCBI Taxonomy" id="146866"/>
    <lineage>
        <taxon>Eukaryota</taxon>
        <taxon>Fungi</taxon>
        <taxon>Fungi incertae sedis</taxon>
        <taxon>Microsporidia</taxon>
        <taxon>Pseudoloma</taxon>
    </lineage>
</organism>
<dbReference type="Proteomes" id="UP000051530">
    <property type="component" value="Unassembled WGS sequence"/>
</dbReference>
<accession>A0A0R0M4G5</accession>
<evidence type="ECO:0000313" key="3">
    <source>
        <dbReference type="EMBL" id="KRH93744.1"/>
    </source>
</evidence>
<feature type="chain" id="PRO_5006399124" evidence="2">
    <location>
        <begin position="31"/>
        <end position="264"/>
    </location>
</feature>
<dbReference type="EMBL" id="LGUB01000229">
    <property type="protein sequence ID" value="KRH93744.1"/>
    <property type="molecule type" value="Genomic_DNA"/>
</dbReference>
<reference evidence="3 4" key="1">
    <citation type="submission" date="2015-07" db="EMBL/GenBank/DDBJ databases">
        <title>The genome of Pseudoloma neurophilia, a relevant intracellular parasite of the zebrafish.</title>
        <authorList>
            <person name="Ndikumana S."/>
            <person name="Pelin A."/>
            <person name="Sanders J."/>
            <person name="Corradi N."/>
        </authorList>
    </citation>
    <scope>NUCLEOTIDE SEQUENCE [LARGE SCALE GENOMIC DNA]</scope>
    <source>
        <strain evidence="3 4">MK1</strain>
    </source>
</reference>
<sequence length="264" mass="30314">MFQKSNSPLLMFHSFNFIVSLMILTDSVRCAMRRTAVQLTRTVVNQAHRTPSMKNLADQTSLISEDVASQRPLQRNMGTFCSKACGNCTRKNEQQPHYQYTGSPHMPYDRPLIQRKSGKTHDFLPTAKECPEIKQQTSRSLDDLSIDFKPTTNSMNLFTRGLHTSSNVQQKSDELHERLQTAFGPDSNPDMSLKEEFQSKSKKKPVEESLKVCFSPDSNSDLGLKKKLKSEKKMSKEEQDFQERMQPDKNGVYPPFFDSYTYYS</sequence>
<feature type="region of interest" description="Disordered" evidence="1">
    <location>
        <begin position="182"/>
        <end position="252"/>
    </location>
</feature>
<feature type="signal peptide" evidence="2">
    <location>
        <begin position="1"/>
        <end position="30"/>
    </location>
</feature>
<proteinExistence type="predicted"/>